<comment type="similarity">
    <text evidence="1">Belongs to the cornifelin family.</text>
</comment>
<dbReference type="EMBL" id="CAXITT010000027">
    <property type="protein sequence ID" value="CAL1528093.1"/>
    <property type="molecule type" value="Genomic_DNA"/>
</dbReference>
<name>A0AAV2H3I2_LYMST</name>
<sequence>MSHEQWKPDTSTSATAPDCEDPAPPYTLSQQMPCSTQHPLFNQPAPPYSSPQLGSPYTHYTTYQAPSYYPMPPPAPTSSSTTVIIQQPTSIMGPNGRRLWSSKVSDCCQDQNICCCGTFCYGCLACQVSTDMGESFCVPFCVSGWLTTLRTKMRTEQNIAGSVLDDCCAVCFCAPCVLCQLAREIKLCRSSGHMRI</sequence>
<dbReference type="Proteomes" id="UP001497497">
    <property type="component" value="Unassembled WGS sequence"/>
</dbReference>
<dbReference type="Pfam" id="PF04749">
    <property type="entry name" value="PLAC8"/>
    <property type="match status" value="1"/>
</dbReference>
<protein>
    <recommendedName>
        <fullName evidence="5">Cornifelin</fullName>
    </recommendedName>
</protein>
<gene>
    <name evidence="3" type="ORF">GSLYS_00002263001</name>
</gene>
<reference evidence="3 4" key="1">
    <citation type="submission" date="2024-04" db="EMBL/GenBank/DDBJ databases">
        <authorList>
            <consortium name="Genoscope - CEA"/>
            <person name="William W."/>
        </authorList>
    </citation>
    <scope>NUCLEOTIDE SEQUENCE [LARGE SCALE GENOMIC DNA]</scope>
</reference>
<comment type="caution">
    <text evidence="3">The sequence shown here is derived from an EMBL/GenBank/DDBJ whole genome shotgun (WGS) entry which is preliminary data.</text>
</comment>
<evidence type="ECO:0000256" key="2">
    <source>
        <dbReference type="SAM" id="MobiDB-lite"/>
    </source>
</evidence>
<dbReference type="NCBIfam" id="TIGR01571">
    <property type="entry name" value="A_thal_Cys_rich"/>
    <property type="match status" value="1"/>
</dbReference>
<feature type="region of interest" description="Disordered" evidence="2">
    <location>
        <begin position="1"/>
        <end position="22"/>
    </location>
</feature>
<keyword evidence="4" id="KW-1185">Reference proteome</keyword>
<dbReference type="PANTHER" id="PTHR15907">
    <property type="entry name" value="DUF614 FAMILY PROTEIN-RELATED"/>
    <property type="match status" value="1"/>
</dbReference>
<evidence type="ECO:0000256" key="1">
    <source>
        <dbReference type="ARBA" id="ARBA00009024"/>
    </source>
</evidence>
<organism evidence="3 4">
    <name type="scientific">Lymnaea stagnalis</name>
    <name type="common">Great pond snail</name>
    <name type="synonym">Helix stagnalis</name>
    <dbReference type="NCBI Taxonomy" id="6523"/>
    <lineage>
        <taxon>Eukaryota</taxon>
        <taxon>Metazoa</taxon>
        <taxon>Spiralia</taxon>
        <taxon>Lophotrochozoa</taxon>
        <taxon>Mollusca</taxon>
        <taxon>Gastropoda</taxon>
        <taxon>Heterobranchia</taxon>
        <taxon>Euthyneura</taxon>
        <taxon>Panpulmonata</taxon>
        <taxon>Hygrophila</taxon>
        <taxon>Lymnaeoidea</taxon>
        <taxon>Lymnaeidae</taxon>
        <taxon>Lymnaea</taxon>
    </lineage>
</organism>
<accession>A0AAV2H3I2</accession>
<evidence type="ECO:0008006" key="5">
    <source>
        <dbReference type="Google" id="ProtNLM"/>
    </source>
</evidence>
<dbReference type="InterPro" id="IPR006461">
    <property type="entry name" value="PLAC_motif_containing"/>
</dbReference>
<dbReference type="AlphaFoldDB" id="A0AAV2H3I2"/>
<evidence type="ECO:0000313" key="4">
    <source>
        <dbReference type="Proteomes" id="UP001497497"/>
    </source>
</evidence>
<evidence type="ECO:0000313" key="3">
    <source>
        <dbReference type="EMBL" id="CAL1528093.1"/>
    </source>
</evidence>
<proteinExistence type="inferred from homology"/>